<dbReference type="RefSeq" id="WP_037298785.1">
    <property type="nucleotide sequence ID" value="NZ_ATAX01000023.1"/>
</dbReference>
<dbReference type="eggNOG" id="ENOG502ZCFF">
    <property type="taxonomic scope" value="Bacteria"/>
</dbReference>
<organism evidence="3 4">
    <name type="scientific">Ruminococcus flavefaciens 007c</name>
    <dbReference type="NCBI Taxonomy" id="1341157"/>
    <lineage>
        <taxon>Bacteria</taxon>
        <taxon>Bacillati</taxon>
        <taxon>Bacillota</taxon>
        <taxon>Clostridia</taxon>
        <taxon>Eubacteriales</taxon>
        <taxon>Oscillospiraceae</taxon>
        <taxon>Ruminococcus</taxon>
    </lineage>
</organism>
<dbReference type="Pfam" id="PF13208">
    <property type="entry name" value="TerB_N"/>
    <property type="match status" value="1"/>
</dbReference>
<proteinExistence type="predicted"/>
<comment type="caution">
    <text evidence="3">The sequence shown here is derived from an EMBL/GenBank/DDBJ whole genome shotgun (WGS) entry which is preliminary data.</text>
</comment>
<accession>W7UQY3</accession>
<sequence>MSDTKEILDHILHDEKLLNSRAFKDRVYTDEPIIRTASQLIRPSVPDKIKEMKGLAFTPEAYWKTSAWLFYNQGRFMEDYEDNFSFADDFVKYYPSYRDLSTEQLRGYFTWRSHIRNGIVAKAPLPFVYIYLYELINCIGYGSPDECFDKLKFFCDQYSLEDDSITRYTNVWMSDFVVYYGLSPEKAAFLDDIDFDRNMLSLIHWDQYSDDDIYLALSSLSAYRIEKSLFYSAFPEDFRAVLTRCYITLAEFFRDKRKNSLCDKLFGYITECSYNMFASAIFYDRQSLRSCTYELNEIHSFTCQNGKWKCRKYYGSRGRNGKLGDIVKAVDSLMREKTDFRHKISCDGISKTVLKMIQNVIASYYEEKHKKEALKIEIDLSKLSAIRISADKTRDKLIVDEELPVEEPENIASPAAPPAEPSLLNNDETVFLKALLYCLDPKETAEKCGVLPSILSDSINEKLYDTFGDTVIDFSSDAPELIDDYTEELKSMFPL</sequence>
<dbReference type="Proteomes" id="UP000019365">
    <property type="component" value="Unassembled WGS sequence"/>
</dbReference>
<evidence type="ECO:0000259" key="1">
    <source>
        <dbReference type="Pfam" id="PF13208"/>
    </source>
</evidence>
<evidence type="ECO:0008006" key="5">
    <source>
        <dbReference type="Google" id="ProtNLM"/>
    </source>
</evidence>
<dbReference type="OrthoDB" id="2663344at2"/>
<evidence type="ECO:0000313" key="3">
    <source>
        <dbReference type="EMBL" id="EWM53864.1"/>
    </source>
</evidence>
<keyword evidence="4" id="KW-1185">Reference proteome</keyword>
<dbReference type="PATRIC" id="fig|1341157.4.peg.1508"/>
<dbReference type="Pfam" id="PF15615">
    <property type="entry name" value="TerB_C"/>
    <property type="match status" value="1"/>
</dbReference>
<gene>
    <name evidence="3" type="ORF">RF007C_09130</name>
</gene>
<reference evidence="3 4" key="1">
    <citation type="journal article" date="2014" name="PLoS ONE">
        <title>Rumen cellulosomics: divergent fiber-degrading strategies revealed by comparative genome-wide analysis of six ruminococcal strains.</title>
        <authorList>
            <person name="Dassa B."/>
            <person name="Borovok I."/>
            <person name="Ruimy-Israeli V."/>
            <person name="Lamed R."/>
            <person name="Flint H.J."/>
            <person name="Duncan S.H."/>
            <person name="Henrissat B."/>
            <person name="Coutinho P."/>
            <person name="Morrison M."/>
            <person name="Mosoni P."/>
            <person name="Yeoman C.J."/>
            <person name="White B.A."/>
            <person name="Bayer E.A."/>
        </authorList>
    </citation>
    <scope>NUCLEOTIDE SEQUENCE [LARGE SCALE GENOMIC DNA]</scope>
    <source>
        <strain evidence="3 4">007c</strain>
    </source>
</reference>
<feature type="domain" description="TerB-C" evidence="2">
    <location>
        <begin position="362"/>
        <end position="490"/>
    </location>
</feature>
<dbReference type="EMBL" id="ATAX01000023">
    <property type="protein sequence ID" value="EWM53864.1"/>
    <property type="molecule type" value="Genomic_DNA"/>
</dbReference>
<evidence type="ECO:0000259" key="2">
    <source>
        <dbReference type="Pfam" id="PF15615"/>
    </source>
</evidence>
<dbReference type="InterPro" id="IPR028932">
    <property type="entry name" value="TerB-C"/>
</dbReference>
<evidence type="ECO:0000313" key="4">
    <source>
        <dbReference type="Proteomes" id="UP000019365"/>
    </source>
</evidence>
<feature type="domain" description="TerB N-terminal" evidence="1">
    <location>
        <begin position="47"/>
        <end position="230"/>
    </location>
</feature>
<dbReference type="AlphaFoldDB" id="W7UQY3"/>
<dbReference type="InterPro" id="IPR025266">
    <property type="entry name" value="TerB_N"/>
</dbReference>
<name>W7UQY3_RUMFL</name>
<protein>
    <recommendedName>
        <fullName evidence="5">TerB-C domain-containing protein</fullName>
    </recommendedName>
</protein>